<evidence type="ECO:0000313" key="3">
    <source>
        <dbReference type="Proteomes" id="UP000558688"/>
    </source>
</evidence>
<protein>
    <submittedName>
        <fullName evidence="2">Uncharacterized protein</fullName>
    </submittedName>
</protein>
<gene>
    <name evidence="2" type="ORF">FOXYS1_11215</name>
</gene>
<feature type="compositionally biased region" description="Polar residues" evidence="1">
    <location>
        <begin position="32"/>
        <end position="42"/>
    </location>
</feature>
<feature type="region of interest" description="Disordered" evidence="1">
    <location>
        <begin position="1"/>
        <end position="44"/>
    </location>
</feature>
<proteinExistence type="predicted"/>
<sequence length="116" mass="12743">MKPAVTQRTLPRKFGEQPLSQQRPILRPVGSAHTSGEQTGERSWQVPRIEMISKILAARNSNAGLGNSVMPHLGQRSSRISAPLVLDRGHAHGLEKMSQFSSVSYVGPAIQVEYTR</sequence>
<dbReference type="EMBL" id="JAAFOW010002067">
    <property type="protein sequence ID" value="KAF5258221.1"/>
    <property type="molecule type" value="Genomic_DNA"/>
</dbReference>
<dbReference type="AlphaFoldDB" id="A0A8H5A3M7"/>
<organism evidence="2 3">
    <name type="scientific">Fusarium oxysporum</name>
    <name type="common">Fusarium vascular wilt</name>
    <dbReference type="NCBI Taxonomy" id="5507"/>
    <lineage>
        <taxon>Eukaryota</taxon>
        <taxon>Fungi</taxon>
        <taxon>Dikarya</taxon>
        <taxon>Ascomycota</taxon>
        <taxon>Pezizomycotina</taxon>
        <taxon>Sordariomycetes</taxon>
        <taxon>Hypocreomycetidae</taxon>
        <taxon>Hypocreales</taxon>
        <taxon>Nectriaceae</taxon>
        <taxon>Fusarium</taxon>
        <taxon>Fusarium oxysporum species complex</taxon>
    </lineage>
</organism>
<reference evidence="2" key="1">
    <citation type="submission" date="2020-02" db="EMBL/GenBank/DDBJ databases">
        <title>Identification and distribution of gene clusters putatively required for synthesis of sphingolipid metabolism inhibitors in phylogenetically diverse species of the filamentous fungus Fusarium.</title>
        <authorList>
            <person name="Kim H.-S."/>
            <person name="Busman M."/>
            <person name="Brown D.W."/>
            <person name="Divon H."/>
            <person name="Uhlig S."/>
            <person name="Proctor R.H."/>
        </authorList>
    </citation>
    <scope>NUCLEOTIDE SEQUENCE [LARGE SCALE GENOMIC DNA]</scope>
    <source>
        <strain evidence="2">NRRL 39464</strain>
    </source>
</reference>
<name>A0A8H5A3M7_FUSOX</name>
<evidence type="ECO:0000256" key="1">
    <source>
        <dbReference type="SAM" id="MobiDB-lite"/>
    </source>
</evidence>
<dbReference type="Proteomes" id="UP000558688">
    <property type="component" value="Unassembled WGS sequence"/>
</dbReference>
<evidence type="ECO:0000313" key="2">
    <source>
        <dbReference type="EMBL" id="KAF5258221.1"/>
    </source>
</evidence>
<accession>A0A8H5A3M7</accession>
<comment type="caution">
    <text evidence="2">The sequence shown here is derived from an EMBL/GenBank/DDBJ whole genome shotgun (WGS) entry which is preliminary data.</text>
</comment>